<comment type="caution">
    <text evidence="2">The sequence shown here is derived from an EMBL/GenBank/DDBJ whole genome shotgun (WGS) entry which is preliminary data.</text>
</comment>
<evidence type="ECO:0000256" key="1">
    <source>
        <dbReference type="SAM" id="MobiDB-lite"/>
    </source>
</evidence>
<gene>
    <name evidence="2" type="ORF">NDU88_010665</name>
</gene>
<feature type="compositionally biased region" description="Polar residues" evidence="1">
    <location>
        <begin position="20"/>
        <end position="31"/>
    </location>
</feature>
<feature type="region of interest" description="Disordered" evidence="1">
    <location>
        <begin position="18"/>
        <end position="86"/>
    </location>
</feature>
<reference evidence="2" key="1">
    <citation type="journal article" date="2022" name="bioRxiv">
        <title>Sequencing and chromosome-scale assembly of the giantPleurodeles waltlgenome.</title>
        <authorList>
            <person name="Brown T."/>
            <person name="Elewa A."/>
            <person name="Iarovenko S."/>
            <person name="Subramanian E."/>
            <person name="Araus A.J."/>
            <person name="Petzold A."/>
            <person name="Susuki M."/>
            <person name="Suzuki K.-i.T."/>
            <person name="Hayashi T."/>
            <person name="Toyoda A."/>
            <person name="Oliveira C."/>
            <person name="Osipova E."/>
            <person name="Leigh N.D."/>
            <person name="Simon A."/>
            <person name="Yun M.H."/>
        </authorList>
    </citation>
    <scope>NUCLEOTIDE SEQUENCE</scope>
    <source>
        <strain evidence="2">20211129_DDA</strain>
        <tissue evidence="2">Liver</tissue>
    </source>
</reference>
<proteinExistence type="predicted"/>
<evidence type="ECO:0000313" key="2">
    <source>
        <dbReference type="EMBL" id="KAJ1132351.1"/>
    </source>
</evidence>
<accession>A0AAV7PVK6</accession>
<sequence>MTESGTESRFSLLANALSGRHSNVDSASLTENPDIWDPETVKTDDGLRVRRVEEERDAYRAGGTTKGGPEEKEGTPTTREPQSPSV</sequence>
<name>A0AAV7PVK6_PLEWA</name>
<dbReference type="EMBL" id="JANPWB010000011">
    <property type="protein sequence ID" value="KAJ1132351.1"/>
    <property type="molecule type" value="Genomic_DNA"/>
</dbReference>
<keyword evidence="3" id="KW-1185">Reference proteome</keyword>
<feature type="compositionally biased region" description="Basic and acidic residues" evidence="1">
    <location>
        <begin position="39"/>
        <end position="59"/>
    </location>
</feature>
<evidence type="ECO:0000313" key="3">
    <source>
        <dbReference type="Proteomes" id="UP001066276"/>
    </source>
</evidence>
<dbReference type="Proteomes" id="UP001066276">
    <property type="component" value="Chromosome 7"/>
</dbReference>
<organism evidence="2 3">
    <name type="scientific">Pleurodeles waltl</name>
    <name type="common">Iberian ribbed newt</name>
    <dbReference type="NCBI Taxonomy" id="8319"/>
    <lineage>
        <taxon>Eukaryota</taxon>
        <taxon>Metazoa</taxon>
        <taxon>Chordata</taxon>
        <taxon>Craniata</taxon>
        <taxon>Vertebrata</taxon>
        <taxon>Euteleostomi</taxon>
        <taxon>Amphibia</taxon>
        <taxon>Batrachia</taxon>
        <taxon>Caudata</taxon>
        <taxon>Salamandroidea</taxon>
        <taxon>Salamandridae</taxon>
        <taxon>Pleurodelinae</taxon>
        <taxon>Pleurodeles</taxon>
    </lineage>
</organism>
<protein>
    <submittedName>
        <fullName evidence="2">Uncharacterized protein</fullName>
    </submittedName>
</protein>
<dbReference type="AlphaFoldDB" id="A0AAV7PVK6"/>